<feature type="domain" description="Glycine zipper 2TM" evidence="9">
    <location>
        <begin position="41"/>
        <end position="81"/>
    </location>
</feature>
<dbReference type="PANTHER" id="PTHR35603">
    <property type="match status" value="1"/>
</dbReference>
<evidence type="ECO:0000256" key="6">
    <source>
        <dbReference type="ARBA" id="ARBA00023139"/>
    </source>
</evidence>
<accession>A0A5A9GJ52</accession>
<keyword evidence="7" id="KW-0449">Lipoprotein</keyword>
<feature type="chain" id="PRO_5023035754" description="17 kDa surface antigen" evidence="8">
    <location>
        <begin position="28"/>
        <end position="167"/>
    </location>
</feature>
<dbReference type="InterPro" id="IPR032635">
    <property type="entry name" value="Anti_2"/>
</dbReference>
<gene>
    <name evidence="11" type="ORF">FZ942_22860</name>
</gene>
<dbReference type="AlphaFoldDB" id="A0A5A9GJ52"/>
<dbReference type="PIRSF" id="PIRSF002721">
    <property type="entry name" value="Surface_antigen_Rickettsia"/>
    <property type="match status" value="1"/>
</dbReference>
<dbReference type="EMBL" id="VTTN01000010">
    <property type="protein sequence ID" value="KAA0593734.1"/>
    <property type="molecule type" value="Genomic_DNA"/>
</dbReference>
<comment type="caution">
    <text evidence="11">The sequence shown here is derived from an EMBL/GenBank/DDBJ whole genome shotgun (WGS) entry which is preliminary data.</text>
</comment>
<dbReference type="InterPro" id="IPR008816">
    <property type="entry name" value="Gly_zipper_2TM_dom"/>
</dbReference>
<evidence type="ECO:0000313" key="12">
    <source>
        <dbReference type="Proteomes" id="UP000324927"/>
    </source>
</evidence>
<feature type="signal peptide" evidence="8">
    <location>
        <begin position="1"/>
        <end position="27"/>
    </location>
</feature>
<keyword evidence="12" id="KW-1185">Reference proteome</keyword>
<dbReference type="PROSITE" id="PS51257">
    <property type="entry name" value="PROKAR_LIPOPROTEIN"/>
    <property type="match status" value="1"/>
</dbReference>
<evidence type="ECO:0000256" key="4">
    <source>
        <dbReference type="ARBA" id="ARBA00022729"/>
    </source>
</evidence>
<evidence type="ECO:0000256" key="3">
    <source>
        <dbReference type="ARBA" id="ARBA00015281"/>
    </source>
</evidence>
<evidence type="ECO:0000259" key="9">
    <source>
        <dbReference type="Pfam" id="PF05433"/>
    </source>
</evidence>
<evidence type="ECO:0000259" key="10">
    <source>
        <dbReference type="Pfam" id="PF16998"/>
    </source>
</evidence>
<organism evidence="11 12">
    <name type="scientific">Azospirillum lipoferum</name>
    <dbReference type="NCBI Taxonomy" id="193"/>
    <lineage>
        <taxon>Bacteria</taxon>
        <taxon>Pseudomonadati</taxon>
        <taxon>Pseudomonadota</taxon>
        <taxon>Alphaproteobacteria</taxon>
        <taxon>Rhodospirillales</taxon>
        <taxon>Azospirillaceae</taxon>
        <taxon>Azospirillum</taxon>
    </lineage>
</organism>
<dbReference type="OrthoDB" id="5402098at2"/>
<feature type="domain" description="Surface antigen" evidence="10">
    <location>
        <begin position="87"/>
        <end position="166"/>
    </location>
</feature>
<keyword evidence="5" id="KW-0472">Membrane</keyword>
<protein>
    <recommendedName>
        <fullName evidence="3">17 kDa surface antigen</fullName>
    </recommendedName>
</protein>
<reference evidence="11 12" key="1">
    <citation type="submission" date="2019-08" db="EMBL/GenBank/DDBJ databases">
        <authorList>
            <person name="Grouzdev D."/>
            <person name="Tikhonova E."/>
            <person name="Kravchenko I."/>
        </authorList>
    </citation>
    <scope>NUCLEOTIDE SEQUENCE [LARGE SCALE GENOMIC DNA]</scope>
    <source>
        <strain evidence="11 12">59b</strain>
    </source>
</reference>
<evidence type="ECO:0000313" key="11">
    <source>
        <dbReference type="EMBL" id="KAA0593734.1"/>
    </source>
</evidence>
<dbReference type="RefSeq" id="WP_149233400.1">
    <property type="nucleotide sequence ID" value="NZ_JALJXJ010000016.1"/>
</dbReference>
<comment type="subcellular location">
    <subcellularLocation>
        <location evidence="1">Cell outer membrane</location>
        <topology evidence="1">Lipid-anchor</topology>
    </subcellularLocation>
</comment>
<dbReference type="Proteomes" id="UP000324927">
    <property type="component" value="Unassembled WGS sequence"/>
</dbReference>
<keyword evidence="6" id="KW-0564">Palmitate</keyword>
<sequence length="167" mass="17120">MRAHFRFPRIAARTAAVAVLALSTTLAGCQTGSMGTKEGFGTVGGAVAGGLIGSRFGGGSGKLVAVGIGTLLGAFAGREIGASLDRADQQYADRAAYQAYSAPIGQRISWNNPQSGNQGTIVPVKDGYDGSGAYCREFQQTIVVGGRTEQAFGTACRQPDGSWKIVG</sequence>
<dbReference type="GO" id="GO:0009279">
    <property type="term" value="C:cell outer membrane"/>
    <property type="evidence" value="ECO:0007669"/>
    <property type="project" value="UniProtKB-SubCell"/>
</dbReference>
<dbReference type="InterPro" id="IPR016364">
    <property type="entry name" value="Surface_antigen_Rickettsia"/>
</dbReference>
<evidence type="ECO:0000256" key="7">
    <source>
        <dbReference type="ARBA" id="ARBA00023288"/>
    </source>
</evidence>
<evidence type="ECO:0000256" key="1">
    <source>
        <dbReference type="ARBA" id="ARBA00004459"/>
    </source>
</evidence>
<dbReference type="Pfam" id="PF16998">
    <property type="entry name" value="17kDa_Anti_2"/>
    <property type="match status" value="1"/>
</dbReference>
<comment type="similarity">
    <text evidence="2">Belongs to the rickettsiale 17 kDa surface antigen family.</text>
</comment>
<dbReference type="InterPro" id="IPR051407">
    <property type="entry name" value="Bact_OM_lipoprot/Surf_antigen"/>
</dbReference>
<evidence type="ECO:0000256" key="2">
    <source>
        <dbReference type="ARBA" id="ARBA00008681"/>
    </source>
</evidence>
<dbReference type="Pfam" id="PF05433">
    <property type="entry name" value="Rick_17kDa_Anti"/>
    <property type="match status" value="1"/>
</dbReference>
<proteinExistence type="inferred from homology"/>
<name>A0A5A9GJ52_AZOLI</name>
<evidence type="ECO:0000256" key="5">
    <source>
        <dbReference type="ARBA" id="ARBA00023136"/>
    </source>
</evidence>
<keyword evidence="4 8" id="KW-0732">Signal</keyword>
<dbReference type="PANTHER" id="PTHR35603:SF2">
    <property type="entry name" value="OUTER MEMBRANE LIPOPROTEIN"/>
    <property type="match status" value="1"/>
</dbReference>
<evidence type="ECO:0000256" key="8">
    <source>
        <dbReference type="SAM" id="SignalP"/>
    </source>
</evidence>